<dbReference type="RefSeq" id="WP_167371884.1">
    <property type="nucleotide sequence ID" value="NZ_CAWNHF010000013.1"/>
</dbReference>
<dbReference type="Proteomes" id="UP000194204">
    <property type="component" value="Unassembled WGS sequence"/>
</dbReference>
<gene>
    <name evidence="3" type="ORF">Xbed_01689</name>
</gene>
<dbReference type="InterPro" id="IPR036937">
    <property type="entry name" value="Adhesion_dom_fimbrial_sf"/>
</dbReference>
<organism evidence="3 4">
    <name type="scientific">Xenorhabdus beddingii</name>
    <dbReference type="NCBI Taxonomy" id="40578"/>
    <lineage>
        <taxon>Bacteria</taxon>
        <taxon>Pseudomonadati</taxon>
        <taxon>Pseudomonadota</taxon>
        <taxon>Gammaproteobacteria</taxon>
        <taxon>Enterobacterales</taxon>
        <taxon>Morganellaceae</taxon>
        <taxon>Xenorhabdus</taxon>
    </lineage>
</organism>
<dbReference type="InterPro" id="IPR050263">
    <property type="entry name" value="Bact_Fimbrial_Adh_Pro"/>
</dbReference>
<dbReference type="Pfam" id="PF00419">
    <property type="entry name" value="Fimbrial"/>
    <property type="match status" value="1"/>
</dbReference>
<name>A0A1Y2SQX7_9GAMM</name>
<dbReference type="InterPro" id="IPR000259">
    <property type="entry name" value="Adhesion_dom_fimbrial"/>
</dbReference>
<evidence type="ECO:0000259" key="2">
    <source>
        <dbReference type="Pfam" id="PF00419"/>
    </source>
</evidence>
<evidence type="ECO:0000313" key="4">
    <source>
        <dbReference type="Proteomes" id="UP000194204"/>
    </source>
</evidence>
<dbReference type="EMBL" id="MUBK01000011">
    <property type="protein sequence ID" value="OTA20214.1"/>
    <property type="molecule type" value="Genomic_DNA"/>
</dbReference>
<keyword evidence="1" id="KW-0732">Signal</keyword>
<feature type="chain" id="PRO_5012553701" evidence="1">
    <location>
        <begin position="24"/>
        <end position="179"/>
    </location>
</feature>
<accession>A0A1Y2SQX7</accession>
<proteinExistence type="predicted"/>
<reference evidence="3 4" key="1">
    <citation type="submission" date="2017-01" db="EMBL/GenBank/DDBJ databases">
        <title>Deconstructing symbiosis and pathogenesis requirements using a combined genomic-metabolomic approach.</title>
        <authorList>
            <person name="Tobias N.J."/>
            <person name="Wolff H."/>
            <person name="Djahanschiri B."/>
            <person name="Ebersberger I."/>
            <person name="Bode H.B."/>
        </authorList>
    </citation>
    <scope>NUCLEOTIDE SEQUENCE [LARGE SCALE GENOMIC DNA]</scope>
    <source>
        <strain evidence="3 4">DSM 4764</strain>
    </source>
</reference>
<dbReference type="PANTHER" id="PTHR33420:SF26">
    <property type="entry name" value="FIMBRIAL SUBUNIT"/>
    <property type="match status" value="1"/>
</dbReference>
<dbReference type="SUPFAM" id="SSF49401">
    <property type="entry name" value="Bacterial adhesins"/>
    <property type="match status" value="1"/>
</dbReference>
<dbReference type="PANTHER" id="PTHR33420">
    <property type="entry name" value="FIMBRIAL SUBUNIT ELFA-RELATED"/>
    <property type="match status" value="1"/>
</dbReference>
<sequence length="179" mass="19365">MRLHKMAAIVAMTMGMVTFTAQAESTTPAMKLGEEGTINFRGSVIESPCNISSDALYQTIDFGSISKSFLDEGKTKPMNFSIQLEQCDTKTASQAHIMFSGQDADNNELIMIGNAKGIAVELADHNGKITLGQKKKVMNITAGKNTLNFVARAKKSAGYDKEVSVGDFNGTANFTVYYQ</sequence>
<comment type="caution">
    <text evidence="3">The sequence shown here is derived from an EMBL/GenBank/DDBJ whole genome shotgun (WGS) entry which is preliminary data.</text>
</comment>
<feature type="signal peptide" evidence="1">
    <location>
        <begin position="1"/>
        <end position="23"/>
    </location>
</feature>
<evidence type="ECO:0000313" key="3">
    <source>
        <dbReference type="EMBL" id="OTA20214.1"/>
    </source>
</evidence>
<dbReference type="GO" id="GO:0009289">
    <property type="term" value="C:pilus"/>
    <property type="evidence" value="ECO:0007669"/>
    <property type="project" value="InterPro"/>
</dbReference>
<keyword evidence="4" id="KW-1185">Reference proteome</keyword>
<evidence type="ECO:0000256" key="1">
    <source>
        <dbReference type="SAM" id="SignalP"/>
    </source>
</evidence>
<dbReference type="AlphaFoldDB" id="A0A1Y2SQX7"/>
<dbReference type="InterPro" id="IPR008966">
    <property type="entry name" value="Adhesion_dom_sf"/>
</dbReference>
<feature type="domain" description="Fimbrial-type adhesion" evidence="2">
    <location>
        <begin position="38"/>
        <end position="179"/>
    </location>
</feature>
<protein>
    <submittedName>
        <fullName evidence="3">Major mannose-resistant fimbrial protein</fullName>
    </submittedName>
</protein>
<dbReference type="Gene3D" id="2.60.40.1090">
    <property type="entry name" value="Fimbrial-type adhesion domain"/>
    <property type="match status" value="1"/>
</dbReference>
<dbReference type="GO" id="GO:0043709">
    <property type="term" value="P:cell adhesion involved in single-species biofilm formation"/>
    <property type="evidence" value="ECO:0007669"/>
    <property type="project" value="TreeGrafter"/>
</dbReference>
<dbReference type="STRING" id="40578.Xbed_01689"/>